<dbReference type="InterPro" id="IPR036291">
    <property type="entry name" value="NAD(P)-bd_dom_sf"/>
</dbReference>
<dbReference type="InterPro" id="IPR006115">
    <property type="entry name" value="6PGDH_NADP-bd"/>
</dbReference>
<sequence length="158" mass="17179">MAISRVRSLLSLSKCKCKSKFNFTSSLLHSFSSVTRFSSSTVPSQLELFSERGVLTKDLPSEIAKTSDVIITMLPSSTHVLDVYTGPNGLLSSGNRLRPWLFIDSSTIDPQTSRKLSVALSNCALKEKKDYWETPVMLDAPVSGGVLAAEAGTLTFMV</sequence>
<gene>
    <name evidence="9" type="ORF">TEA_014854</name>
</gene>
<evidence type="ECO:0000256" key="7">
    <source>
        <dbReference type="ARBA" id="ARBA00049197"/>
    </source>
</evidence>
<dbReference type="EMBL" id="SDRB02010791">
    <property type="protein sequence ID" value="THG04304.1"/>
    <property type="molecule type" value="Genomic_DNA"/>
</dbReference>
<name>A0A4S4DNV6_CAMSN</name>
<dbReference type="Pfam" id="PF03446">
    <property type="entry name" value="NAD_binding_2"/>
    <property type="match status" value="1"/>
</dbReference>
<dbReference type="PANTHER" id="PTHR22981:SF7">
    <property type="entry name" value="3-HYDROXYISOBUTYRATE DEHYDROGENASE, MITOCHONDRIAL"/>
    <property type="match status" value="1"/>
</dbReference>
<keyword evidence="5" id="KW-0560">Oxidoreductase</keyword>
<dbReference type="Gene3D" id="3.40.50.720">
    <property type="entry name" value="NAD(P)-binding Rossmann-like Domain"/>
    <property type="match status" value="1"/>
</dbReference>
<organism evidence="9 10">
    <name type="scientific">Camellia sinensis var. sinensis</name>
    <name type="common">China tea</name>
    <dbReference type="NCBI Taxonomy" id="542762"/>
    <lineage>
        <taxon>Eukaryota</taxon>
        <taxon>Viridiplantae</taxon>
        <taxon>Streptophyta</taxon>
        <taxon>Embryophyta</taxon>
        <taxon>Tracheophyta</taxon>
        <taxon>Spermatophyta</taxon>
        <taxon>Magnoliopsida</taxon>
        <taxon>eudicotyledons</taxon>
        <taxon>Gunneridae</taxon>
        <taxon>Pentapetalae</taxon>
        <taxon>asterids</taxon>
        <taxon>Ericales</taxon>
        <taxon>Theaceae</taxon>
        <taxon>Camellia</taxon>
    </lineage>
</organism>
<dbReference type="AlphaFoldDB" id="A0A4S4DNV6"/>
<evidence type="ECO:0000256" key="1">
    <source>
        <dbReference type="ARBA" id="ARBA00005109"/>
    </source>
</evidence>
<dbReference type="GO" id="GO:0006574">
    <property type="term" value="P:L-valine catabolic process"/>
    <property type="evidence" value="ECO:0007669"/>
    <property type="project" value="TreeGrafter"/>
</dbReference>
<evidence type="ECO:0000256" key="3">
    <source>
        <dbReference type="ARBA" id="ARBA00012991"/>
    </source>
</evidence>
<keyword evidence="6" id="KW-0520">NAD</keyword>
<accession>A0A4S4DNV6</accession>
<comment type="caution">
    <text evidence="9">The sequence shown here is derived from an EMBL/GenBank/DDBJ whole genome shotgun (WGS) entry which is preliminary data.</text>
</comment>
<evidence type="ECO:0000256" key="5">
    <source>
        <dbReference type="ARBA" id="ARBA00023002"/>
    </source>
</evidence>
<evidence type="ECO:0000256" key="4">
    <source>
        <dbReference type="ARBA" id="ARBA00022456"/>
    </source>
</evidence>
<evidence type="ECO:0000259" key="8">
    <source>
        <dbReference type="Pfam" id="PF03446"/>
    </source>
</evidence>
<dbReference type="Proteomes" id="UP000306102">
    <property type="component" value="Unassembled WGS sequence"/>
</dbReference>
<dbReference type="GO" id="GO:0008442">
    <property type="term" value="F:3-hydroxyisobutyrate dehydrogenase activity"/>
    <property type="evidence" value="ECO:0007669"/>
    <property type="project" value="UniProtKB-EC"/>
</dbReference>
<protein>
    <recommendedName>
        <fullName evidence="3">3-hydroxyisobutyrate dehydrogenase</fullName>
        <ecNumber evidence="3">1.1.1.31</ecNumber>
    </recommendedName>
</protein>
<proteinExistence type="inferred from homology"/>
<dbReference type="PANTHER" id="PTHR22981">
    <property type="entry name" value="3-HYDROXYISOBUTYRATE DEHYDROGENASE-RELATED"/>
    <property type="match status" value="1"/>
</dbReference>
<comment type="similarity">
    <text evidence="2">Belongs to the HIBADH-related family. 3-hydroxyisobutyrate dehydrogenase subfamily.</text>
</comment>
<evidence type="ECO:0000313" key="9">
    <source>
        <dbReference type="EMBL" id="THG04304.1"/>
    </source>
</evidence>
<reference evidence="9 10" key="1">
    <citation type="journal article" date="2018" name="Proc. Natl. Acad. Sci. U.S.A.">
        <title>Draft genome sequence of Camellia sinensis var. sinensis provides insights into the evolution of the tea genome and tea quality.</title>
        <authorList>
            <person name="Wei C."/>
            <person name="Yang H."/>
            <person name="Wang S."/>
            <person name="Zhao J."/>
            <person name="Liu C."/>
            <person name="Gao L."/>
            <person name="Xia E."/>
            <person name="Lu Y."/>
            <person name="Tai Y."/>
            <person name="She G."/>
            <person name="Sun J."/>
            <person name="Cao H."/>
            <person name="Tong W."/>
            <person name="Gao Q."/>
            <person name="Li Y."/>
            <person name="Deng W."/>
            <person name="Jiang X."/>
            <person name="Wang W."/>
            <person name="Chen Q."/>
            <person name="Zhang S."/>
            <person name="Li H."/>
            <person name="Wu J."/>
            <person name="Wang P."/>
            <person name="Li P."/>
            <person name="Shi C."/>
            <person name="Zheng F."/>
            <person name="Jian J."/>
            <person name="Huang B."/>
            <person name="Shan D."/>
            <person name="Shi M."/>
            <person name="Fang C."/>
            <person name="Yue Y."/>
            <person name="Li F."/>
            <person name="Li D."/>
            <person name="Wei S."/>
            <person name="Han B."/>
            <person name="Jiang C."/>
            <person name="Yin Y."/>
            <person name="Xia T."/>
            <person name="Zhang Z."/>
            <person name="Bennetzen J.L."/>
            <person name="Zhao S."/>
            <person name="Wan X."/>
        </authorList>
    </citation>
    <scope>NUCLEOTIDE SEQUENCE [LARGE SCALE GENOMIC DNA]</scope>
    <source>
        <strain evidence="10">cv. Shuchazao</strain>
        <tissue evidence="9">Leaf</tissue>
    </source>
</reference>
<keyword evidence="4" id="KW-0101">Branched-chain amino acid catabolism</keyword>
<comment type="pathway">
    <text evidence="1">Amino-acid degradation; L-valine degradation.</text>
</comment>
<dbReference type="SUPFAM" id="SSF51735">
    <property type="entry name" value="NAD(P)-binding Rossmann-fold domains"/>
    <property type="match status" value="1"/>
</dbReference>
<dbReference type="GO" id="GO:0050661">
    <property type="term" value="F:NADP binding"/>
    <property type="evidence" value="ECO:0007669"/>
    <property type="project" value="InterPro"/>
</dbReference>
<evidence type="ECO:0000313" key="10">
    <source>
        <dbReference type="Proteomes" id="UP000306102"/>
    </source>
</evidence>
<evidence type="ECO:0000256" key="2">
    <source>
        <dbReference type="ARBA" id="ARBA00006013"/>
    </source>
</evidence>
<comment type="catalytic activity">
    <reaction evidence="7">
        <text>3-hydroxy-2-methylpropanoate + NAD(+) = 2-methyl-3-oxopropanoate + NADH + H(+)</text>
        <dbReference type="Rhea" id="RHEA:17681"/>
        <dbReference type="ChEBI" id="CHEBI:11805"/>
        <dbReference type="ChEBI" id="CHEBI:15378"/>
        <dbReference type="ChEBI" id="CHEBI:57540"/>
        <dbReference type="ChEBI" id="CHEBI:57700"/>
        <dbReference type="ChEBI" id="CHEBI:57945"/>
        <dbReference type="EC" id="1.1.1.31"/>
    </reaction>
</comment>
<dbReference type="STRING" id="542762.A0A4S4DNV6"/>
<feature type="domain" description="6-phosphogluconate dehydrogenase NADP-binding" evidence="8">
    <location>
        <begin position="42"/>
        <end position="158"/>
    </location>
</feature>
<keyword evidence="10" id="KW-1185">Reference proteome</keyword>
<dbReference type="EC" id="1.1.1.31" evidence="3"/>
<evidence type="ECO:0000256" key="6">
    <source>
        <dbReference type="ARBA" id="ARBA00023027"/>
    </source>
</evidence>